<organism evidence="2 3">
    <name type="scientific">Brasilonema sennae CENA114</name>
    <dbReference type="NCBI Taxonomy" id="415709"/>
    <lineage>
        <taxon>Bacteria</taxon>
        <taxon>Bacillati</taxon>
        <taxon>Cyanobacteriota</taxon>
        <taxon>Cyanophyceae</taxon>
        <taxon>Nostocales</taxon>
        <taxon>Scytonemataceae</taxon>
        <taxon>Brasilonema</taxon>
        <taxon>Bromeliae group (in: Brasilonema)</taxon>
    </lineage>
</organism>
<protein>
    <submittedName>
        <fullName evidence="2">Uncharacterized protein</fullName>
    </submittedName>
</protein>
<dbReference type="AlphaFoldDB" id="A0A856MS90"/>
<dbReference type="Proteomes" id="UP000503129">
    <property type="component" value="Plasmid pBOCT1"/>
</dbReference>
<sequence>MLRASLNVQKLDCFQRLFDNSLDNKSSADFLAVTLTPPHHDIEEELSCQNAERASAPLTESLSLGIGTPTVMSPTPDP</sequence>
<reference evidence="2 3" key="1">
    <citation type="submission" date="2018-06" db="EMBL/GenBank/DDBJ databases">
        <title>Comparative genomics of Brasilonema spp. strains.</title>
        <authorList>
            <person name="Alvarenga D.O."/>
            <person name="Fiore M.F."/>
            <person name="Varani A.M."/>
        </authorList>
    </citation>
    <scope>NUCLEOTIDE SEQUENCE [LARGE SCALE GENOMIC DNA]</scope>
    <source>
        <strain evidence="2 3">CENA114</strain>
        <plasmid evidence="3">pboct1</plasmid>
    </source>
</reference>
<dbReference type="EMBL" id="CP030119">
    <property type="protein sequence ID" value="QDL12561.1"/>
    <property type="molecule type" value="Genomic_DNA"/>
</dbReference>
<evidence type="ECO:0000256" key="1">
    <source>
        <dbReference type="SAM" id="MobiDB-lite"/>
    </source>
</evidence>
<evidence type="ECO:0000313" key="2">
    <source>
        <dbReference type="EMBL" id="QDL12561.1"/>
    </source>
</evidence>
<keyword evidence="3" id="KW-1185">Reference proteome</keyword>
<geneLocation type="plasmid" evidence="3">
    <name>pboct1</name>
</geneLocation>
<feature type="region of interest" description="Disordered" evidence="1">
    <location>
        <begin position="52"/>
        <end position="78"/>
    </location>
</feature>
<evidence type="ECO:0000313" key="3">
    <source>
        <dbReference type="Proteomes" id="UP000503129"/>
    </source>
</evidence>
<name>A0A856MS90_9CYAN</name>
<proteinExistence type="predicted"/>
<accession>A0A856MS90</accession>
<keyword evidence="2" id="KW-0614">Plasmid</keyword>
<dbReference type="KEGG" id="bsen:DP114_32850"/>
<feature type="compositionally biased region" description="Polar residues" evidence="1">
    <location>
        <begin position="52"/>
        <end position="62"/>
    </location>
</feature>
<gene>
    <name evidence="2" type="ORF">DP114_32850</name>
</gene>